<keyword evidence="7 11" id="KW-1133">Transmembrane helix</keyword>
<evidence type="ECO:0000256" key="1">
    <source>
        <dbReference type="ARBA" id="ARBA00004651"/>
    </source>
</evidence>
<dbReference type="PANTHER" id="PTHR32196:SF32">
    <property type="entry name" value="XYLOSE TRANSPORT SYSTEM PERMEASE PROTEIN XYLH"/>
    <property type="match status" value="1"/>
</dbReference>
<dbReference type="AlphaFoldDB" id="A0A399E8F1"/>
<feature type="transmembrane region" description="Helical" evidence="11">
    <location>
        <begin position="338"/>
        <end position="365"/>
    </location>
</feature>
<accession>A0A399E8F1</accession>
<dbReference type="CDD" id="cd06579">
    <property type="entry name" value="TM_PBP1_transp_AraH_like"/>
    <property type="match status" value="1"/>
</dbReference>
<name>A0A399E8F1_9DEIN</name>
<evidence type="ECO:0000256" key="5">
    <source>
        <dbReference type="ARBA" id="ARBA00022597"/>
    </source>
</evidence>
<keyword evidence="5" id="KW-0762">Sugar transport</keyword>
<dbReference type="InterPro" id="IPR001851">
    <property type="entry name" value="ABC_transp_permease"/>
</dbReference>
<comment type="caution">
    <text evidence="12">The sequence shown here is derived from an EMBL/GenBank/DDBJ whole genome shotgun (WGS) entry which is preliminary data.</text>
</comment>
<comment type="function">
    <text evidence="9">Part of the binding-protein-dependent transport system for D-xylose. Probably responsible for the translocation of the substrate across the membrane.</text>
</comment>
<feature type="transmembrane region" description="Helical" evidence="11">
    <location>
        <begin position="223"/>
        <end position="242"/>
    </location>
</feature>
<protein>
    <recommendedName>
        <fullName evidence="10">Xylose transport system permease protein XylH</fullName>
    </recommendedName>
</protein>
<evidence type="ECO:0000256" key="11">
    <source>
        <dbReference type="SAM" id="Phobius"/>
    </source>
</evidence>
<organism evidence="12 13">
    <name type="scientific">Meiothermus taiwanensis</name>
    <dbReference type="NCBI Taxonomy" id="172827"/>
    <lineage>
        <taxon>Bacteria</taxon>
        <taxon>Thermotogati</taxon>
        <taxon>Deinococcota</taxon>
        <taxon>Deinococci</taxon>
        <taxon>Thermales</taxon>
        <taxon>Thermaceae</taxon>
        <taxon>Meiothermus</taxon>
    </lineage>
</organism>
<dbReference type="Proteomes" id="UP000266089">
    <property type="component" value="Unassembled WGS sequence"/>
</dbReference>
<evidence type="ECO:0000256" key="6">
    <source>
        <dbReference type="ARBA" id="ARBA00022692"/>
    </source>
</evidence>
<keyword evidence="2" id="KW-0813">Transport</keyword>
<reference evidence="12 13" key="1">
    <citation type="submission" date="2018-08" db="EMBL/GenBank/DDBJ databases">
        <title>Meiothermus cateniformans JCM 15151 genome sequencing project.</title>
        <authorList>
            <person name="Da Costa M.S."/>
            <person name="Albuquerque L."/>
            <person name="Raposo P."/>
            <person name="Froufe H.J.C."/>
            <person name="Barroso C.S."/>
            <person name="Egas C."/>
        </authorList>
    </citation>
    <scope>NUCLEOTIDE SEQUENCE [LARGE SCALE GENOMIC DNA]</scope>
    <source>
        <strain evidence="12 13">JCM 15151</strain>
    </source>
</reference>
<evidence type="ECO:0000256" key="7">
    <source>
        <dbReference type="ARBA" id="ARBA00022989"/>
    </source>
</evidence>
<dbReference type="RefSeq" id="WP_027886771.1">
    <property type="nucleotide sequence ID" value="NZ_JBHSXZ010000007.1"/>
</dbReference>
<evidence type="ECO:0000256" key="9">
    <source>
        <dbReference type="ARBA" id="ARBA00035611"/>
    </source>
</evidence>
<feature type="transmembrane region" description="Helical" evidence="11">
    <location>
        <begin position="385"/>
        <end position="402"/>
    </location>
</feature>
<dbReference type="GO" id="GO:0005886">
    <property type="term" value="C:plasma membrane"/>
    <property type="evidence" value="ECO:0007669"/>
    <property type="project" value="UniProtKB-SubCell"/>
</dbReference>
<feature type="transmembrane region" description="Helical" evidence="11">
    <location>
        <begin position="107"/>
        <end position="127"/>
    </location>
</feature>
<dbReference type="GO" id="GO:0022857">
    <property type="term" value="F:transmembrane transporter activity"/>
    <property type="evidence" value="ECO:0007669"/>
    <property type="project" value="InterPro"/>
</dbReference>
<feature type="transmembrane region" description="Helical" evidence="11">
    <location>
        <begin position="21"/>
        <end position="42"/>
    </location>
</feature>
<keyword evidence="4" id="KW-0997">Cell inner membrane</keyword>
<feature type="transmembrane region" description="Helical" evidence="11">
    <location>
        <begin position="254"/>
        <end position="272"/>
    </location>
</feature>
<evidence type="ECO:0000313" key="13">
    <source>
        <dbReference type="Proteomes" id="UP000266089"/>
    </source>
</evidence>
<feature type="transmembrane region" description="Helical" evidence="11">
    <location>
        <begin position="54"/>
        <end position="75"/>
    </location>
</feature>
<proteinExistence type="predicted"/>
<evidence type="ECO:0000256" key="2">
    <source>
        <dbReference type="ARBA" id="ARBA00022448"/>
    </source>
</evidence>
<evidence type="ECO:0000256" key="4">
    <source>
        <dbReference type="ARBA" id="ARBA00022519"/>
    </source>
</evidence>
<comment type="subcellular location">
    <subcellularLocation>
        <location evidence="1">Cell membrane</location>
        <topology evidence="1">Multi-pass membrane protein</topology>
    </subcellularLocation>
</comment>
<feature type="transmembrane region" description="Helical" evidence="11">
    <location>
        <begin position="184"/>
        <end position="202"/>
    </location>
</feature>
<evidence type="ECO:0000313" key="12">
    <source>
        <dbReference type="EMBL" id="RIH78322.1"/>
    </source>
</evidence>
<sequence>MQMQSTARARTSLVQSLGVDGRILTMLIVLAVVWTVFQLLTMQQPGQFLSPQNLWNLSVQTAVVGIMVGGMVMVIVTRQIDLSVGSILGFTGMIMALIQTVPPLGWGGHWLLALLAGLALGALIGAFQGYWVAYWGVPAFVVTLAGLLIFRNATFIVASGRTIGPLDDNFKVLGGGLNGSIGEFWTWVVGLVVMAFVVYQALSNRSRRLKNGLPVRPVWAEGLVTGTLLALILAFVLVMNAFPYPGTNIPRGMPVPVLITLVVLFVLNWVALNTRFGRYVFAIGGNPEAALLAGINVKRMLVAVFALMGMLAALAGAVQAARLNFVTNSMGNLLELDVIAAAVIGGTALSGGSGTIVGAALGALLMSSLRSGMVLMGLPTEWQNVVLGLVLLAAVIWNTVYLRNRR</sequence>
<keyword evidence="3" id="KW-1003">Cell membrane</keyword>
<keyword evidence="8 11" id="KW-0472">Membrane</keyword>
<feature type="transmembrane region" description="Helical" evidence="11">
    <location>
        <begin position="82"/>
        <end position="101"/>
    </location>
</feature>
<evidence type="ECO:0000256" key="10">
    <source>
        <dbReference type="ARBA" id="ARBA00035686"/>
    </source>
</evidence>
<feature type="transmembrane region" description="Helical" evidence="11">
    <location>
        <begin position="139"/>
        <end position="164"/>
    </location>
</feature>
<dbReference type="PANTHER" id="PTHR32196">
    <property type="entry name" value="ABC TRANSPORTER PERMEASE PROTEIN YPHD-RELATED-RELATED"/>
    <property type="match status" value="1"/>
</dbReference>
<dbReference type="EMBL" id="QWKX01000016">
    <property type="protein sequence ID" value="RIH78322.1"/>
    <property type="molecule type" value="Genomic_DNA"/>
</dbReference>
<evidence type="ECO:0000256" key="3">
    <source>
        <dbReference type="ARBA" id="ARBA00022475"/>
    </source>
</evidence>
<keyword evidence="6 11" id="KW-0812">Transmembrane</keyword>
<feature type="transmembrane region" description="Helical" evidence="11">
    <location>
        <begin position="303"/>
        <end position="326"/>
    </location>
</feature>
<dbReference type="OrthoDB" id="9813906at2"/>
<gene>
    <name evidence="12" type="primary">xylH_1</name>
    <name evidence="12" type="ORF">Mcate_00912</name>
</gene>
<dbReference type="Pfam" id="PF02653">
    <property type="entry name" value="BPD_transp_2"/>
    <property type="match status" value="1"/>
</dbReference>
<evidence type="ECO:0000256" key="8">
    <source>
        <dbReference type="ARBA" id="ARBA00023136"/>
    </source>
</evidence>